<dbReference type="GO" id="GO:0005794">
    <property type="term" value="C:Golgi apparatus"/>
    <property type="evidence" value="ECO:0000318"/>
    <property type="project" value="GO_Central"/>
</dbReference>
<evidence type="ECO:0000256" key="4">
    <source>
        <dbReference type="ARBA" id="ARBA00022676"/>
    </source>
</evidence>
<dbReference type="GO" id="GO:0005975">
    <property type="term" value="P:carbohydrate metabolic process"/>
    <property type="evidence" value="ECO:0007669"/>
    <property type="project" value="InterPro"/>
</dbReference>
<protein>
    <submittedName>
        <fullName evidence="13">Uncharacterized protein</fullName>
    </submittedName>
</protein>
<evidence type="ECO:0000256" key="3">
    <source>
        <dbReference type="ARBA" id="ARBA00005735"/>
    </source>
</evidence>
<dbReference type="HOGENOM" id="CLU_044391_1_4_1"/>
<dbReference type="InParanoid" id="F6YLK0"/>
<feature type="domain" description="Galactosyltransferase N-terminal" evidence="12">
    <location>
        <begin position="3"/>
        <end position="139"/>
    </location>
</feature>
<dbReference type="UniPathway" id="UPA00378"/>
<evidence type="ECO:0000313" key="13">
    <source>
        <dbReference type="Ensembl" id="ENSCINP00000013800.3"/>
    </source>
</evidence>
<dbReference type="OMA" id="HANCSVA"/>
<reference evidence="13" key="3">
    <citation type="submission" date="2025-08" db="UniProtKB">
        <authorList>
            <consortium name="Ensembl"/>
        </authorList>
    </citation>
    <scope>IDENTIFICATION</scope>
</reference>
<dbReference type="GO" id="GO:0016020">
    <property type="term" value="C:membrane"/>
    <property type="evidence" value="ECO:0007669"/>
    <property type="project" value="UniProtKB-SubCell"/>
</dbReference>
<keyword evidence="6" id="KW-0812">Transmembrane</keyword>
<accession>F6YLK0</accession>
<dbReference type="AlphaFoldDB" id="F6YLK0"/>
<evidence type="ECO:0000256" key="6">
    <source>
        <dbReference type="ARBA" id="ARBA00022692"/>
    </source>
</evidence>
<dbReference type="PANTHER" id="PTHR19300:SF61">
    <property type="entry name" value="BETA-1,4-N-ACETYLGALACTOSAMINYLTRANSFERASE"/>
    <property type="match status" value="1"/>
</dbReference>
<organism evidence="13 14">
    <name type="scientific">Ciona intestinalis</name>
    <name type="common">Transparent sea squirt</name>
    <name type="synonym">Ascidia intestinalis</name>
    <dbReference type="NCBI Taxonomy" id="7719"/>
    <lineage>
        <taxon>Eukaryota</taxon>
        <taxon>Metazoa</taxon>
        <taxon>Chordata</taxon>
        <taxon>Tunicata</taxon>
        <taxon>Ascidiacea</taxon>
        <taxon>Phlebobranchia</taxon>
        <taxon>Cionidae</taxon>
        <taxon>Ciona</taxon>
    </lineage>
</organism>
<dbReference type="InterPro" id="IPR027791">
    <property type="entry name" value="Galactosyl_T_C"/>
</dbReference>
<dbReference type="InterPro" id="IPR029044">
    <property type="entry name" value="Nucleotide-diphossugar_trans"/>
</dbReference>
<dbReference type="GeneTree" id="ENSGT00940000163971"/>
<dbReference type="Pfam" id="PF13733">
    <property type="entry name" value="Glyco_transf_7N"/>
    <property type="match status" value="1"/>
</dbReference>
<comment type="subcellular location">
    <subcellularLocation>
        <location evidence="1">Membrane</location>
        <topology evidence="1">Single-pass type II membrane protein</topology>
    </subcellularLocation>
</comment>
<keyword evidence="14" id="KW-1185">Reference proteome</keyword>
<dbReference type="Ensembl" id="ENSCINT00000013800.3">
    <property type="protein sequence ID" value="ENSCINP00000013800.3"/>
    <property type="gene ID" value="ENSCING00000006728.3"/>
</dbReference>
<keyword evidence="9" id="KW-0472">Membrane</keyword>
<dbReference type="EMBL" id="EAAA01000006">
    <property type="status" value="NOT_ANNOTATED_CDS"/>
    <property type="molecule type" value="Genomic_DNA"/>
</dbReference>
<reference evidence="13" key="4">
    <citation type="submission" date="2025-09" db="UniProtKB">
        <authorList>
            <consortium name="Ensembl"/>
        </authorList>
    </citation>
    <scope>IDENTIFICATION</scope>
</reference>
<name>F6YLK0_CIOIN</name>
<reference evidence="14" key="1">
    <citation type="journal article" date="2002" name="Science">
        <title>The draft genome of Ciona intestinalis: insights into chordate and vertebrate origins.</title>
        <authorList>
            <person name="Dehal P."/>
            <person name="Satou Y."/>
            <person name="Campbell R.K."/>
            <person name="Chapman J."/>
            <person name="Degnan B."/>
            <person name="De Tomaso A."/>
            <person name="Davidson B."/>
            <person name="Di Gregorio A."/>
            <person name="Gelpke M."/>
            <person name="Goodstein D.M."/>
            <person name="Harafuji N."/>
            <person name="Hastings K.E."/>
            <person name="Ho I."/>
            <person name="Hotta K."/>
            <person name="Huang W."/>
            <person name="Kawashima T."/>
            <person name="Lemaire P."/>
            <person name="Martinez D."/>
            <person name="Meinertzhagen I.A."/>
            <person name="Necula S."/>
            <person name="Nonaka M."/>
            <person name="Putnam N."/>
            <person name="Rash S."/>
            <person name="Saiga H."/>
            <person name="Satake M."/>
            <person name="Terry A."/>
            <person name="Yamada L."/>
            <person name="Wang H.G."/>
            <person name="Awazu S."/>
            <person name="Azumi K."/>
            <person name="Boore J."/>
            <person name="Branno M."/>
            <person name="Chin-Bow S."/>
            <person name="DeSantis R."/>
            <person name="Doyle S."/>
            <person name="Francino P."/>
            <person name="Keys D.N."/>
            <person name="Haga S."/>
            <person name="Hayashi H."/>
            <person name="Hino K."/>
            <person name="Imai K.S."/>
            <person name="Inaba K."/>
            <person name="Kano S."/>
            <person name="Kobayashi K."/>
            <person name="Kobayashi M."/>
            <person name="Lee B.I."/>
            <person name="Makabe K.W."/>
            <person name="Manohar C."/>
            <person name="Matassi G."/>
            <person name="Medina M."/>
            <person name="Mochizuki Y."/>
            <person name="Mount S."/>
            <person name="Morishita T."/>
            <person name="Miura S."/>
            <person name="Nakayama A."/>
            <person name="Nishizaka S."/>
            <person name="Nomoto H."/>
            <person name="Ohta F."/>
            <person name="Oishi K."/>
            <person name="Rigoutsos I."/>
            <person name="Sano M."/>
            <person name="Sasaki A."/>
            <person name="Sasakura Y."/>
            <person name="Shoguchi E."/>
            <person name="Shin-i T."/>
            <person name="Spagnuolo A."/>
            <person name="Stainier D."/>
            <person name="Suzuki M.M."/>
            <person name="Tassy O."/>
            <person name="Takatori N."/>
            <person name="Tokuoka M."/>
            <person name="Yagi K."/>
            <person name="Yoshizaki F."/>
            <person name="Wada S."/>
            <person name="Zhang C."/>
            <person name="Hyatt P.D."/>
            <person name="Larimer F."/>
            <person name="Detter C."/>
            <person name="Doggett N."/>
            <person name="Glavina T."/>
            <person name="Hawkins T."/>
            <person name="Richardson P."/>
            <person name="Lucas S."/>
            <person name="Kohara Y."/>
            <person name="Levine M."/>
            <person name="Satoh N."/>
            <person name="Rokhsar D.S."/>
        </authorList>
    </citation>
    <scope>NUCLEOTIDE SEQUENCE [LARGE SCALE GENOMIC DNA]</scope>
</reference>
<evidence type="ECO:0000313" key="14">
    <source>
        <dbReference type="Proteomes" id="UP000008144"/>
    </source>
</evidence>
<evidence type="ECO:0000256" key="2">
    <source>
        <dbReference type="ARBA" id="ARBA00004922"/>
    </source>
</evidence>
<evidence type="ECO:0000259" key="12">
    <source>
        <dbReference type="Pfam" id="PF13733"/>
    </source>
</evidence>
<dbReference type="PRINTS" id="PR02050">
    <property type="entry name" value="B14GALTRFASE"/>
</dbReference>
<keyword evidence="7" id="KW-0735">Signal-anchor</keyword>
<dbReference type="InterPro" id="IPR003859">
    <property type="entry name" value="Galactosyl_T"/>
</dbReference>
<feature type="domain" description="Galactosyltransferase C-terminal" evidence="11">
    <location>
        <begin position="145"/>
        <end position="219"/>
    </location>
</feature>
<sequence>ELCPKTSPLLKGTITINLSGLTINETESTKKMSLYWLSVPLYRRPSDCKCRNKTAIIVPFRDREQHLSYFLYYLHRLLHRQQLCYVIFVVDQNDDKPFNRGRLSNVGFKYASNLSNFDCYIIHDVDMIAEDDRIMYTCNRQVVHYTFLLSKFNYNLVYHGYAGGGIGYTKEQFEKTNGFPNEYYGWGGEDDDINIRINEKGFGIYRSPEPFYRFTMIRHGRDSGNPPYVGRMERLGKARQRIDVDGLNSLVITNLKEVKHKTYTRIYITRSRSCEPLREV</sequence>
<keyword evidence="5" id="KW-0808">Transferase</keyword>
<evidence type="ECO:0000259" key="11">
    <source>
        <dbReference type="Pfam" id="PF02709"/>
    </source>
</evidence>
<dbReference type="Proteomes" id="UP000008144">
    <property type="component" value="Chromosome 1"/>
</dbReference>
<dbReference type="GO" id="GO:0008378">
    <property type="term" value="F:galactosyltransferase activity"/>
    <property type="evidence" value="ECO:0000318"/>
    <property type="project" value="GO_Central"/>
</dbReference>
<evidence type="ECO:0000256" key="8">
    <source>
        <dbReference type="ARBA" id="ARBA00022989"/>
    </source>
</evidence>
<comment type="pathway">
    <text evidence="2">Protein modification; protein glycosylation.</text>
</comment>
<proteinExistence type="inferred from homology"/>
<dbReference type="PANTHER" id="PTHR19300">
    <property type="entry name" value="BETA-1,4-GALACTOSYLTRANSFERASE"/>
    <property type="match status" value="1"/>
</dbReference>
<dbReference type="InterPro" id="IPR027995">
    <property type="entry name" value="Galactosyl_T_N"/>
</dbReference>
<dbReference type="SUPFAM" id="SSF53448">
    <property type="entry name" value="Nucleotide-diphospho-sugar transferases"/>
    <property type="match status" value="1"/>
</dbReference>
<dbReference type="Gene3D" id="3.90.550.10">
    <property type="entry name" value="Spore Coat Polysaccharide Biosynthesis Protein SpsA, Chain A"/>
    <property type="match status" value="1"/>
</dbReference>
<comment type="similarity">
    <text evidence="3">Belongs to the glycosyltransferase 7 family.</text>
</comment>
<reference evidence="13" key="2">
    <citation type="journal article" date="2008" name="Genome Biol.">
        <title>Improved genome assembly and evidence-based global gene model set for the chordate Ciona intestinalis: new insight into intron and operon populations.</title>
        <authorList>
            <person name="Satou Y."/>
            <person name="Mineta K."/>
            <person name="Ogasawara M."/>
            <person name="Sasakura Y."/>
            <person name="Shoguchi E."/>
            <person name="Ueno K."/>
            <person name="Yamada L."/>
            <person name="Matsumoto J."/>
            <person name="Wasserscheid J."/>
            <person name="Dewar K."/>
            <person name="Wiley G.B."/>
            <person name="Macmil S.L."/>
            <person name="Roe B.A."/>
            <person name="Zeller R.W."/>
            <person name="Hastings K.E."/>
            <person name="Lemaire P."/>
            <person name="Lindquist E."/>
            <person name="Endo T."/>
            <person name="Hotta K."/>
            <person name="Inaba K."/>
        </authorList>
    </citation>
    <scope>NUCLEOTIDE SEQUENCE [LARGE SCALE GENOMIC DNA]</scope>
    <source>
        <strain evidence="13">wild type</strain>
    </source>
</reference>
<evidence type="ECO:0000256" key="9">
    <source>
        <dbReference type="ARBA" id="ARBA00023136"/>
    </source>
</evidence>
<evidence type="ECO:0000256" key="1">
    <source>
        <dbReference type="ARBA" id="ARBA00004606"/>
    </source>
</evidence>
<keyword evidence="10" id="KW-0325">Glycoprotein</keyword>
<evidence type="ECO:0000256" key="7">
    <source>
        <dbReference type="ARBA" id="ARBA00022968"/>
    </source>
</evidence>
<keyword evidence="8" id="KW-1133">Transmembrane helix</keyword>
<evidence type="ECO:0000256" key="10">
    <source>
        <dbReference type="ARBA" id="ARBA00023180"/>
    </source>
</evidence>
<evidence type="ECO:0000256" key="5">
    <source>
        <dbReference type="ARBA" id="ARBA00022679"/>
    </source>
</evidence>
<keyword evidence="4" id="KW-0328">Glycosyltransferase</keyword>
<dbReference type="Pfam" id="PF02709">
    <property type="entry name" value="Glyco_transf_7C"/>
    <property type="match status" value="1"/>
</dbReference>